<evidence type="ECO:0000256" key="3">
    <source>
        <dbReference type="PIRSR" id="PIRSR610347-3"/>
    </source>
</evidence>
<proteinExistence type="predicted"/>
<dbReference type="GO" id="GO:0017005">
    <property type="term" value="F:3'-tyrosyl-DNA phosphodiesterase activity"/>
    <property type="evidence" value="ECO:0007669"/>
    <property type="project" value="TreeGrafter"/>
</dbReference>
<evidence type="ECO:0008006" key="7">
    <source>
        <dbReference type="Google" id="ProtNLM"/>
    </source>
</evidence>
<sequence>MAGIPGLDRRAMEAERLARIAAKRPTSTETVPNTTQATTTKRQRSISPPPTFRPAKKVKEQSEGSPSLQYPHGTVKSTWAFGQTRSSNDIKIEEVLEKSTLRTALLSAFQWDTNWIMAKLDLQQTKVIMVMQAENDAVKQQYRQETEYLGKILRLVFPSMEGNVNCMHSKLMLLFHPHKLRVVVPSANLVPYDWGEGGVMENSVFLIDLPRLEQTVTKDAELLPQFGRELLFFMRKKGCDDHILKGVLNFDFSNTKDLAFIHSVGASAHYGKDMKRTGYVGLSKAIRELYSSPQSSLSSLSNLHVDYVASSIGSLNDGFLTTMHNAARGEDATAVPSTTTGPAPKPFQDTISTTNIRDLFRVYYPLHATVTNSKAGSAGTICLKSDWWKGPLFPRQCFRDYCSKRAGVLSHNKILYARGVNDKGQRIAWRYVGSANLSESAWGKLSWDRKNKKWKLGCRNWECGVILPVALLGALEDEQVTKPKTPEVVVLSDDDAETESEKEDASTDSEGETTSKKDGEQKDDDKKNDDKKEDKGQSHNWKASMTMSKPGAAKVEVPNMNAFGSEDIPFEYPGAEYNGKDPWFINFGS</sequence>
<dbReference type="PANTHER" id="PTHR12415">
    <property type="entry name" value="TYROSYL-DNA PHOSPHODIESTERASE 1"/>
    <property type="match status" value="1"/>
</dbReference>
<accession>A0A9N8P479</accession>
<evidence type="ECO:0000256" key="1">
    <source>
        <dbReference type="PIRSR" id="PIRSR610347-1"/>
    </source>
</evidence>
<dbReference type="CDD" id="cd09122">
    <property type="entry name" value="PLDc_Tdp1_1"/>
    <property type="match status" value="1"/>
</dbReference>
<evidence type="ECO:0000313" key="6">
    <source>
        <dbReference type="Proteomes" id="UP000716446"/>
    </source>
</evidence>
<dbReference type="EMBL" id="CAIJEN010000001">
    <property type="protein sequence ID" value="CAD0081518.1"/>
    <property type="molecule type" value="Genomic_DNA"/>
</dbReference>
<feature type="active site" description="Proton donor/acceptor" evidence="1">
    <location>
        <position position="411"/>
    </location>
</feature>
<dbReference type="AlphaFoldDB" id="A0A9N8P479"/>
<dbReference type="GO" id="GO:0006281">
    <property type="term" value="P:DNA repair"/>
    <property type="evidence" value="ECO:0007669"/>
    <property type="project" value="InterPro"/>
</dbReference>
<dbReference type="Proteomes" id="UP000716446">
    <property type="component" value="Unassembled WGS sequence"/>
</dbReference>
<feature type="active site" description="Nucleophile" evidence="1">
    <location>
        <position position="168"/>
    </location>
</feature>
<organism evidence="5 6">
    <name type="scientific">Aureobasidium vineae</name>
    <dbReference type="NCBI Taxonomy" id="2773715"/>
    <lineage>
        <taxon>Eukaryota</taxon>
        <taxon>Fungi</taxon>
        <taxon>Dikarya</taxon>
        <taxon>Ascomycota</taxon>
        <taxon>Pezizomycotina</taxon>
        <taxon>Dothideomycetes</taxon>
        <taxon>Dothideomycetidae</taxon>
        <taxon>Dothideales</taxon>
        <taxon>Saccotheciaceae</taxon>
        <taxon>Aureobasidium</taxon>
    </lineage>
</organism>
<feature type="compositionally biased region" description="Polar residues" evidence="4">
    <location>
        <begin position="538"/>
        <end position="547"/>
    </location>
</feature>
<dbReference type="GO" id="GO:0003697">
    <property type="term" value="F:single-stranded DNA binding"/>
    <property type="evidence" value="ECO:0007669"/>
    <property type="project" value="TreeGrafter"/>
</dbReference>
<dbReference type="Pfam" id="PF06087">
    <property type="entry name" value="Tyr-DNA_phospho"/>
    <property type="match status" value="1"/>
</dbReference>
<dbReference type="Gene3D" id="3.30.870.10">
    <property type="entry name" value="Endonuclease Chain A"/>
    <property type="match status" value="2"/>
</dbReference>
<feature type="binding site" evidence="2">
    <location>
        <position position="413"/>
    </location>
    <ligand>
        <name>substrate</name>
    </ligand>
</feature>
<evidence type="ECO:0000256" key="2">
    <source>
        <dbReference type="PIRSR" id="PIRSR610347-2"/>
    </source>
</evidence>
<dbReference type="GO" id="GO:0003690">
    <property type="term" value="F:double-stranded DNA binding"/>
    <property type="evidence" value="ECO:0007669"/>
    <property type="project" value="TreeGrafter"/>
</dbReference>
<evidence type="ECO:0000256" key="4">
    <source>
        <dbReference type="SAM" id="MobiDB-lite"/>
    </source>
</evidence>
<dbReference type="GO" id="GO:0005634">
    <property type="term" value="C:nucleus"/>
    <property type="evidence" value="ECO:0007669"/>
    <property type="project" value="InterPro"/>
</dbReference>
<feature type="site" description="Interaction with DNA" evidence="3">
    <location>
        <position position="438"/>
    </location>
</feature>
<dbReference type="SUPFAM" id="SSF56024">
    <property type="entry name" value="Phospholipase D/nuclease"/>
    <property type="match status" value="2"/>
</dbReference>
<feature type="compositionally biased region" description="Polar residues" evidence="4">
    <location>
        <begin position="25"/>
        <end position="40"/>
    </location>
</feature>
<feature type="compositionally biased region" description="Acidic residues" evidence="4">
    <location>
        <begin position="492"/>
        <end position="511"/>
    </location>
</feature>
<reference evidence="5" key="1">
    <citation type="submission" date="2020-06" db="EMBL/GenBank/DDBJ databases">
        <authorList>
            <person name="Onetto C."/>
        </authorList>
    </citation>
    <scope>NUCLEOTIDE SEQUENCE</scope>
</reference>
<comment type="caution">
    <text evidence="5">The sequence shown here is derived from an EMBL/GenBank/DDBJ whole genome shotgun (WGS) entry which is preliminary data.</text>
</comment>
<name>A0A9N8P479_9PEZI</name>
<protein>
    <recommendedName>
        <fullName evidence="7">Phospholipase D/nuclease</fullName>
    </recommendedName>
</protein>
<gene>
    <name evidence="5" type="ORF">AWRI4619_LOCUS85</name>
</gene>
<feature type="region of interest" description="Disordered" evidence="4">
    <location>
        <begin position="20"/>
        <end position="71"/>
    </location>
</feature>
<feature type="binding site" evidence="2">
    <location>
        <position position="170"/>
    </location>
    <ligand>
        <name>substrate</name>
    </ligand>
</feature>
<dbReference type="PANTHER" id="PTHR12415:SF4">
    <property type="entry name" value="TYROSYL-DNA PHOSPHODIESTERASE DOMAIN-CONTAINING PROTEIN"/>
    <property type="match status" value="1"/>
</dbReference>
<feature type="region of interest" description="Disordered" evidence="4">
    <location>
        <begin position="485"/>
        <end position="553"/>
    </location>
</feature>
<evidence type="ECO:0000313" key="5">
    <source>
        <dbReference type="EMBL" id="CAD0081518.1"/>
    </source>
</evidence>
<keyword evidence="6" id="KW-1185">Reference proteome</keyword>
<dbReference type="InterPro" id="IPR010347">
    <property type="entry name" value="Tdp1"/>
</dbReference>
<feature type="compositionally biased region" description="Basic and acidic residues" evidence="4">
    <location>
        <begin position="513"/>
        <end position="537"/>
    </location>
</feature>